<accession>A0A315V9A8</accession>
<feature type="compositionally biased region" description="Polar residues" evidence="2">
    <location>
        <begin position="20"/>
        <end position="31"/>
    </location>
</feature>
<protein>
    <recommendedName>
        <fullName evidence="5">MyoD family inhibitor domain-containing protein</fullName>
    </recommendedName>
</protein>
<feature type="region of interest" description="Disordered" evidence="2">
    <location>
        <begin position="1"/>
        <end position="117"/>
    </location>
</feature>
<evidence type="ECO:0000256" key="2">
    <source>
        <dbReference type="SAM" id="MobiDB-lite"/>
    </source>
</evidence>
<feature type="compositionally biased region" description="Polar residues" evidence="2">
    <location>
        <begin position="1"/>
        <end position="11"/>
    </location>
</feature>
<dbReference type="Pfam" id="PF15316">
    <property type="entry name" value="MDFI"/>
    <property type="match status" value="1"/>
</dbReference>
<dbReference type="STRING" id="33528.ENSGAFP00000029795"/>
<organism evidence="3 4">
    <name type="scientific">Gambusia affinis</name>
    <name type="common">Western mosquitofish</name>
    <name type="synonym">Heterandria affinis</name>
    <dbReference type="NCBI Taxonomy" id="33528"/>
    <lineage>
        <taxon>Eukaryota</taxon>
        <taxon>Metazoa</taxon>
        <taxon>Chordata</taxon>
        <taxon>Craniata</taxon>
        <taxon>Vertebrata</taxon>
        <taxon>Euteleostomi</taxon>
        <taxon>Actinopterygii</taxon>
        <taxon>Neopterygii</taxon>
        <taxon>Teleostei</taxon>
        <taxon>Neoteleostei</taxon>
        <taxon>Acanthomorphata</taxon>
        <taxon>Ovalentaria</taxon>
        <taxon>Atherinomorphae</taxon>
        <taxon>Cyprinodontiformes</taxon>
        <taxon>Poeciliidae</taxon>
        <taxon>Poeciliinae</taxon>
        <taxon>Gambusia</taxon>
    </lineage>
</organism>
<dbReference type="GO" id="GO:0010468">
    <property type="term" value="P:regulation of gene expression"/>
    <property type="evidence" value="ECO:0007669"/>
    <property type="project" value="UniProtKB-ARBA"/>
</dbReference>
<sequence>MDATSLCSVSGGTEGGASKHPNQSESVSEQPVANGKLPHHCTGEAPPPASDRLQEADSSDESLTDSFSTKDVSRLLPASHRQRGVVSSSEAPIGCPPPPTCSPATSGRRLPSTKSHASLKTDAAHIKEFKFASRLMSMFPVSGRVLVGRRDKLTQEVITEKMKEKLQMRPNVKHFCLHKYCCVHCLLACLFCELLSMCSALGECLTCGVGGASCCDGAACCCCVEAAGEAACQAVLDCGMLENCCASSDCLEVCLECCAIVFPS</sequence>
<evidence type="ECO:0008006" key="5">
    <source>
        <dbReference type="Google" id="ProtNLM"/>
    </source>
</evidence>
<dbReference type="InterPro" id="IPR026134">
    <property type="entry name" value="MDFI/MDFIC"/>
</dbReference>
<evidence type="ECO:0000256" key="1">
    <source>
        <dbReference type="ARBA" id="ARBA00025778"/>
    </source>
</evidence>
<name>A0A315V9A8_GAMAF</name>
<dbReference type="EMBL" id="NHOQ01002031">
    <property type="protein sequence ID" value="PWA19984.1"/>
    <property type="molecule type" value="Genomic_DNA"/>
</dbReference>
<dbReference type="PANTHER" id="PTHR15304">
    <property type="entry name" value="MYOD FAMILY INHIBITOR"/>
    <property type="match status" value="1"/>
</dbReference>
<dbReference type="Proteomes" id="UP000250572">
    <property type="component" value="Unassembled WGS sequence"/>
</dbReference>
<evidence type="ECO:0000313" key="3">
    <source>
        <dbReference type="EMBL" id="PWA19984.1"/>
    </source>
</evidence>
<dbReference type="PANTHER" id="PTHR15304:SF4">
    <property type="entry name" value="MYOD FAMILY INHIBITOR-LIKE"/>
    <property type="match status" value="1"/>
</dbReference>
<dbReference type="AlphaFoldDB" id="A0A315V9A8"/>
<gene>
    <name evidence="3" type="ORF">CCH79_00019918</name>
</gene>
<comment type="caution">
    <text evidence="3">The sequence shown here is derived from an EMBL/GenBank/DDBJ whole genome shotgun (WGS) entry which is preliminary data.</text>
</comment>
<reference evidence="3 4" key="1">
    <citation type="journal article" date="2018" name="G3 (Bethesda)">
        <title>A High-Quality Reference Genome for the Invasive Mosquitofish Gambusia affinis Using a Chicago Library.</title>
        <authorList>
            <person name="Hoffberg S.L."/>
            <person name="Troendle N.J."/>
            <person name="Glenn T.C."/>
            <person name="Mahmud O."/>
            <person name="Louha S."/>
            <person name="Chalopin D."/>
            <person name="Bennetzen J.L."/>
            <person name="Mauricio R."/>
        </authorList>
    </citation>
    <scope>NUCLEOTIDE SEQUENCE [LARGE SCALE GENOMIC DNA]</scope>
    <source>
        <strain evidence="3">NE01/NJP1002.9</strain>
        <tissue evidence="3">Muscle</tissue>
    </source>
</reference>
<proteinExistence type="inferred from homology"/>
<evidence type="ECO:0000313" key="4">
    <source>
        <dbReference type="Proteomes" id="UP000250572"/>
    </source>
</evidence>
<comment type="similarity">
    <text evidence="1">Belongs to the MDFI family.</text>
</comment>
<keyword evidence="4" id="KW-1185">Reference proteome</keyword>